<evidence type="ECO:0000313" key="3">
    <source>
        <dbReference type="EMBL" id="AUX92717.1"/>
    </source>
</evidence>
<dbReference type="InterPro" id="IPR025030">
    <property type="entry name" value="DUF3950"/>
</dbReference>
<dbReference type="EMBL" id="CP026377">
    <property type="protein sequence ID" value="AUX92717.1"/>
    <property type="molecule type" value="Genomic_DNA"/>
</dbReference>
<feature type="compositionally biased region" description="Basic and acidic residues" evidence="1">
    <location>
        <begin position="8"/>
        <end position="20"/>
    </location>
</feature>
<dbReference type="AlphaFoldDB" id="A0A2L0IDX6"/>
<organism evidence="3 4">
    <name type="scientific">Mixta gaviniae</name>
    <dbReference type="NCBI Taxonomy" id="665914"/>
    <lineage>
        <taxon>Bacteria</taxon>
        <taxon>Pseudomonadati</taxon>
        <taxon>Pseudomonadota</taxon>
        <taxon>Gammaproteobacteria</taxon>
        <taxon>Enterobacterales</taxon>
        <taxon>Erwiniaceae</taxon>
        <taxon>Mixta</taxon>
    </lineage>
</organism>
<name>A0A2L0IDX6_9GAMM</name>
<dbReference type="OrthoDB" id="6419848at2"/>
<gene>
    <name evidence="3" type="ORF">C2E15_06210</name>
</gene>
<sequence length="58" mass="6609">MQKTAGKNHPERSTSTRKNIRIEDDLLRAINAVAGTGKFSAWVKEACRQRLIREGRQN</sequence>
<evidence type="ECO:0000256" key="1">
    <source>
        <dbReference type="SAM" id="MobiDB-lite"/>
    </source>
</evidence>
<proteinExistence type="predicted"/>
<dbReference type="KEGG" id="pgz:C2E15_06210"/>
<dbReference type="Pfam" id="PF13132">
    <property type="entry name" value="DUF3950"/>
    <property type="match status" value="1"/>
</dbReference>
<protein>
    <submittedName>
        <fullName evidence="3">DUF3950 domain-containing protein</fullName>
    </submittedName>
</protein>
<dbReference type="Proteomes" id="UP000238365">
    <property type="component" value="Chromosome"/>
</dbReference>
<keyword evidence="4" id="KW-1185">Reference proteome</keyword>
<evidence type="ECO:0000259" key="2">
    <source>
        <dbReference type="Pfam" id="PF13132"/>
    </source>
</evidence>
<accession>A0A2L0IDX6</accession>
<feature type="region of interest" description="Disordered" evidence="1">
    <location>
        <begin position="1"/>
        <end position="20"/>
    </location>
</feature>
<dbReference type="NCBIfam" id="NF041551">
    <property type="entry name" value="YlcI_YnfO_N"/>
    <property type="match status" value="1"/>
</dbReference>
<feature type="domain" description="DUF3950" evidence="2">
    <location>
        <begin position="34"/>
        <end position="51"/>
    </location>
</feature>
<evidence type="ECO:0000313" key="4">
    <source>
        <dbReference type="Proteomes" id="UP000238365"/>
    </source>
</evidence>
<dbReference type="RefSeq" id="WP_104956599.1">
    <property type="nucleotide sequence ID" value="NZ_CP026377.1"/>
</dbReference>
<reference evidence="3 4" key="1">
    <citation type="submission" date="2018-01" db="EMBL/GenBank/DDBJ databases">
        <title>Complete and assembled Genome of Pantoea gaviniae DSM22758T.</title>
        <authorList>
            <person name="Stevens M.J.A."/>
            <person name="Zurfluh K."/>
            <person name="Stephan R."/>
        </authorList>
    </citation>
    <scope>NUCLEOTIDE SEQUENCE [LARGE SCALE GENOMIC DNA]</scope>
    <source>
        <strain evidence="3 4">DSM 22758</strain>
    </source>
</reference>